<dbReference type="Proteomes" id="UP001595791">
    <property type="component" value="Unassembled WGS sequence"/>
</dbReference>
<keyword evidence="1" id="KW-0863">Zinc-finger</keyword>
<organism evidence="3 4">
    <name type="scientific">Chitinimonas lacunae</name>
    <dbReference type="NCBI Taxonomy" id="1963018"/>
    <lineage>
        <taxon>Bacteria</taxon>
        <taxon>Pseudomonadati</taxon>
        <taxon>Pseudomonadota</taxon>
        <taxon>Betaproteobacteria</taxon>
        <taxon>Neisseriales</taxon>
        <taxon>Chitinibacteraceae</taxon>
        <taxon>Chitinimonas</taxon>
    </lineage>
</organism>
<name>A0ABV8MTJ0_9NEIS</name>
<feature type="domain" description="SWIM-type" evidence="2">
    <location>
        <begin position="53"/>
        <end position="86"/>
    </location>
</feature>
<protein>
    <recommendedName>
        <fullName evidence="2">SWIM-type domain-containing protein</fullName>
    </recommendedName>
</protein>
<evidence type="ECO:0000259" key="2">
    <source>
        <dbReference type="PROSITE" id="PS50966"/>
    </source>
</evidence>
<dbReference type="InterPro" id="IPR007527">
    <property type="entry name" value="Znf_SWIM"/>
</dbReference>
<comment type="caution">
    <text evidence="3">The sequence shown here is derived from an EMBL/GenBank/DDBJ whole genome shotgun (WGS) entry which is preliminary data.</text>
</comment>
<dbReference type="RefSeq" id="WP_378165739.1">
    <property type="nucleotide sequence ID" value="NZ_JBHSBU010000001.1"/>
</dbReference>
<sequence length="679" mass="73472">MPWYDIYRSYDDDALTALANAGLLRRAAKDVEAGKVDWLEQGEQAGVIGADGQRVELDSQGLPQARCDCPAPGLCKHILGAVLWLRGQDTAAPAPAALPSALNEVLGLDLASLFKTAGRAAVRQAFAAESHGAVEIVEQPGGFTVSWPELGLSCRYLAGLGLAGMVSELPARDQAGLHLAAVLAVWRANGRVVPRPDWLEAEQPAVSDGRLDGDESALLDQVEAALTELLAQGLGHLGTVAAARLGALAVSVRGEGLPRLAAMLRNLAGTLTLLAKRDDRSDSRHALAMMARLYALCAALRAGAAEPARLGMLRGRLRRDYREGEALELLPLGAEWWETRGGARGLTLWCWDAAAGDLKSATLARPDGNDPGFYRHAAWNQLALWPGAGSAEHICQGSLRLESPRLADDQRLAVGGSSRAEVMAPWAADDPRLEQLGDHDWQVAVERLRQGVGLTGQPVEALLLRPQRWLPLRLDEVAQRLDWTVFDAAGQALTLTLRCEPTQRERLEGLSRRLDEATLDLRAVLVRVDRREAVTRLEPLALLHLEASQLRTISLDFDPAPHRRGRVAPTEGRILRLLEARRQPPLAQPGIAGRCLDPLLAQLEAWAELGRPLPGEFQRERLAECAQAARRAGLELPARLTDTLLARPDVAGLLRLYYVAQLAMTLEGLTVAEAAVEQD</sequence>
<keyword evidence="4" id="KW-1185">Reference proteome</keyword>
<evidence type="ECO:0000256" key="1">
    <source>
        <dbReference type="PROSITE-ProRule" id="PRU00325"/>
    </source>
</evidence>
<gene>
    <name evidence="3" type="ORF">ACFOW7_15090</name>
</gene>
<keyword evidence="1" id="KW-0862">Zinc</keyword>
<reference evidence="4" key="1">
    <citation type="journal article" date="2019" name="Int. J. Syst. Evol. Microbiol.">
        <title>The Global Catalogue of Microorganisms (GCM) 10K type strain sequencing project: providing services to taxonomists for standard genome sequencing and annotation.</title>
        <authorList>
            <consortium name="The Broad Institute Genomics Platform"/>
            <consortium name="The Broad Institute Genome Sequencing Center for Infectious Disease"/>
            <person name="Wu L."/>
            <person name="Ma J."/>
        </authorList>
    </citation>
    <scope>NUCLEOTIDE SEQUENCE [LARGE SCALE GENOMIC DNA]</scope>
    <source>
        <strain evidence="4">LMG 29894</strain>
    </source>
</reference>
<evidence type="ECO:0000313" key="3">
    <source>
        <dbReference type="EMBL" id="MFC4160664.1"/>
    </source>
</evidence>
<proteinExistence type="predicted"/>
<keyword evidence="1" id="KW-0479">Metal-binding</keyword>
<accession>A0ABV8MTJ0</accession>
<evidence type="ECO:0000313" key="4">
    <source>
        <dbReference type="Proteomes" id="UP001595791"/>
    </source>
</evidence>
<dbReference type="EMBL" id="JBHSBU010000001">
    <property type="protein sequence ID" value="MFC4160664.1"/>
    <property type="molecule type" value="Genomic_DNA"/>
</dbReference>
<dbReference type="PROSITE" id="PS50966">
    <property type="entry name" value="ZF_SWIM"/>
    <property type="match status" value="1"/>
</dbReference>